<dbReference type="PANTHER" id="PTHR40084">
    <property type="entry name" value="PHOSPHOHYDROLASE, PHP FAMILY"/>
    <property type="match status" value="1"/>
</dbReference>
<keyword evidence="2" id="KW-1185">Reference proteome</keyword>
<comment type="caution">
    <text evidence="1">The sequence shown here is derived from an EMBL/GenBank/DDBJ whole genome shotgun (WGS) entry which is preliminary data.</text>
</comment>
<dbReference type="InterPro" id="IPR016195">
    <property type="entry name" value="Pol/histidinol_Pase-like"/>
</dbReference>
<protein>
    <submittedName>
        <fullName evidence="1">Endonuclease Q family protein</fullName>
    </submittedName>
</protein>
<sequence length="391" mass="43314">MQSYYADLHIHIGRTEEGQAVKISAANNLTFYNIAREASQVKGMDIVGIIDCHSPGVQREMLRYLDRGEMTELPGGGIRYHSTTVLLGCEIEVRDEGLGTAHLMAYMPGLEEMRAFTDWLGKHMKNVQLSSQRIYVPAKALQAEVLSRGGLLVPAHIFTPHKSVYGSCSTRMSHLLDLDGIAGVELGLSADSEMAGYLSELDRYTFLTNSDAHSLPKIGREYNKLALMEPTFEEFRKALAGEEGRGVLANYGLNPRLGKYHRTYCGDCGWILDEADAIATERCLYCGSRRIVRGVMDRILELADRDIPFVPPSRPPYVYQVPLEYIPGLGPKTFRRLIERFGTEMKLLHEAGFEELAEAAGESIARYLTAARDGTLQLAVGGGGKYGKVQT</sequence>
<keyword evidence="1" id="KW-0540">Nuclease</keyword>
<proteinExistence type="predicted"/>
<dbReference type="Gene3D" id="1.10.150.20">
    <property type="entry name" value="5' to 3' exonuclease, C-terminal subdomain"/>
    <property type="match status" value="1"/>
</dbReference>
<dbReference type="CDD" id="cd19067">
    <property type="entry name" value="PfuEndoQ-like"/>
    <property type="match status" value="1"/>
</dbReference>
<keyword evidence="1" id="KW-0378">Hydrolase</keyword>
<evidence type="ECO:0000313" key="2">
    <source>
        <dbReference type="Proteomes" id="UP001527882"/>
    </source>
</evidence>
<gene>
    <name evidence="1" type="ORF">O9H85_10595</name>
</gene>
<dbReference type="RefSeq" id="WP_269881317.1">
    <property type="nucleotide sequence ID" value="NZ_JAQAGZ010000006.1"/>
</dbReference>
<dbReference type="Proteomes" id="UP001527882">
    <property type="component" value="Unassembled WGS sequence"/>
</dbReference>
<dbReference type="InterPro" id="IPR010994">
    <property type="entry name" value="RuvA_2-like"/>
</dbReference>
<reference evidence="1 2" key="1">
    <citation type="submission" date="2022-12" db="EMBL/GenBank/DDBJ databases">
        <title>Draft genome sequence of Paenibacillus sp. dW9.</title>
        <authorList>
            <person name="Choi E.-W."/>
            <person name="Kim D.-U."/>
        </authorList>
    </citation>
    <scope>NUCLEOTIDE SEQUENCE [LARGE SCALE GENOMIC DNA]</scope>
    <source>
        <strain evidence="2">dW9</strain>
    </source>
</reference>
<dbReference type="SUPFAM" id="SSF89550">
    <property type="entry name" value="PHP domain-like"/>
    <property type="match status" value="1"/>
</dbReference>
<evidence type="ECO:0000313" key="1">
    <source>
        <dbReference type="EMBL" id="MCZ8512856.1"/>
    </source>
</evidence>
<dbReference type="Gene3D" id="3.20.20.140">
    <property type="entry name" value="Metal-dependent hydrolases"/>
    <property type="match status" value="1"/>
</dbReference>
<organism evidence="1 2">
    <name type="scientific">Paenibacillus gyeongsangnamensis</name>
    <dbReference type="NCBI Taxonomy" id="3388067"/>
    <lineage>
        <taxon>Bacteria</taxon>
        <taxon>Bacillati</taxon>
        <taxon>Bacillota</taxon>
        <taxon>Bacilli</taxon>
        <taxon>Bacillales</taxon>
        <taxon>Paenibacillaceae</taxon>
        <taxon>Paenibacillus</taxon>
    </lineage>
</organism>
<accession>A0ABT4Q7T3</accession>
<dbReference type="GO" id="GO:0004519">
    <property type="term" value="F:endonuclease activity"/>
    <property type="evidence" value="ECO:0007669"/>
    <property type="project" value="UniProtKB-KW"/>
</dbReference>
<dbReference type="EMBL" id="JAQAGZ010000006">
    <property type="protein sequence ID" value="MCZ8512856.1"/>
    <property type="molecule type" value="Genomic_DNA"/>
</dbReference>
<keyword evidence="1" id="KW-0255">Endonuclease</keyword>
<dbReference type="PANTHER" id="PTHR40084:SF1">
    <property type="entry name" value="PHOSPHOTRANSFERASE"/>
    <property type="match status" value="1"/>
</dbReference>
<dbReference type="SUPFAM" id="SSF47781">
    <property type="entry name" value="RuvA domain 2-like"/>
    <property type="match status" value="1"/>
</dbReference>
<name>A0ABT4Q7T3_9BACL</name>